<dbReference type="GO" id="GO:0071561">
    <property type="term" value="C:nucleus-vacuole junction"/>
    <property type="evidence" value="ECO:0007669"/>
    <property type="project" value="TreeGrafter"/>
</dbReference>
<dbReference type="InterPro" id="IPR015943">
    <property type="entry name" value="WD40/YVTN_repeat-like_dom_sf"/>
</dbReference>
<reference evidence="3" key="1">
    <citation type="submission" date="2012-09" db="EMBL/GenBank/DDBJ databases">
        <authorList>
            <person name="Martin A.A."/>
        </authorList>
    </citation>
    <scope>NUCLEOTIDE SEQUENCE</scope>
</reference>
<reference evidence="4" key="2">
    <citation type="submission" date="2017-02" db="UniProtKB">
        <authorList>
            <consortium name="WormBaseParasite"/>
        </authorList>
    </citation>
    <scope>IDENTIFICATION</scope>
</reference>
<dbReference type="AlphaFoldDB" id="A0A0K0DIL3"/>
<evidence type="ECO:0000313" key="4">
    <source>
        <dbReference type="WBParaSite" id="ACAC_0001114901-mRNA-1"/>
    </source>
</evidence>
<dbReference type="GO" id="GO:0000166">
    <property type="term" value="F:nucleotide binding"/>
    <property type="evidence" value="ECO:0007669"/>
    <property type="project" value="UniProtKB-KW"/>
</dbReference>
<keyword evidence="2" id="KW-0853">WD repeat</keyword>
<dbReference type="PANTHER" id="PTHR17583">
    <property type="entry name" value="PHOSPHOINOSITIDE 3-KINASE REGULATORY SUBUNIT 4"/>
    <property type="match status" value="1"/>
</dbReference>
<dbReference type="Proteomes" id="UP000035642">
    <property type="component" value="Unassembled WGS sequence"/>
</dbReference>
<dbReference type="InterPro" id="IPR045162">
    <property type="entry name" value="Vps15-like"/>
</dbReference>
<dbReference type="GO" id="GO:0016236">
    <property type="term" value="P:macroautophagy"/>
    <property type="evidence" value="ECO:0007669"/>
    <property type="project" value="InterPro"/>
</dbReference>
<evidence type="ECO:0000256" key="1">
    <source>
        <dbReference type="ARBA" id="ARBA00022741"/>
    </source>
</evidence>
<dbReference type="PROSITE" id="PS50082">
    <property type="entry name" value="WD_REPEATS_2"/>
    <property type="match status" value="1"/>
</dbReference>
<feature type="repeat" description="WD" evidence="2">
    <location>
        <begin position="1"/>
        <end position="23"/>
    </location>
</feature>
<dbReference type="GO" id="GO:0005770">
    <property type="term" value="C:late endosome"/>
    <property type="evidence" value="ECO:0007669"/>
    <property type="project" value="TreeGrafter"/>
</dbReference>
<dbReference type="GO" id="GO:0045324">
    <property type="term" value="P:late endosome to vacuole transport"/>
    <property type="evidence" value="ECO:0007669"/>
    <property type="project" value="InterPro"/>
</dbReference>
<accession>A0A0K0DIL3</accession>
<evidence type="ECO:0000313" key="3">
    <source>
        <dbReference type="Proteomes" id="UP000035642"/>
    </source>
</evidence>
<dbReference type="SUPFAM" id="SSF50978">
    <property type="entry name" value="WD40 repeat-like"/>
    <property type="match status" value="1"/>
</dbReference>
<dbReference type="PANTHER" id="PTHR17583:SF0">
    <property type="entry name" value="PHOSPHOINOSITIDE 3-KINASE REGULATORY SUBUNIT 4"/>
    <property type="match status" value="1"/>
</dbReference>
<keyword evidence="3" id="KW-1185">Reference proteome</keyword>
<keyword evidence="1" id="KW-0547">Nucleotide-binding</keyword>
<dbReference type="InterPro" id="IPR036322">
    <property type="entry name" value="WD40_repeat_dom_sf"/>
</dbReference>
<sequence>LAVQPDRTRFASASLDGSVLLWNSRNAVGDGYGAVRSDASFVFNRSGSKARSDHSISSIGWASNEIIVMAVSDGHVLWVDSGGSDPRIVTKVQLASNEGSPEQIHVSNNITYVRSHHGILYCLDLRSH</sequence>
<proteinExistence type="predicted"/>
<dbReference type="STRING" id="6313.A0A0K0DIL3"/>
<dbReference type="GO" id="GO:0004674">
    <property type="term" value="F:protein serine/threonine kinase activity"/>
    <property type="evidence" value="ECO:0007669"/>
    <property type="project" value="InterPro"/>
</dbReference>
<dbReference type="GO" id="GO:0034272">
    <property type="term" value="C:phosphatidylinositol 3-kinase complex, class III, type II"/>
    <property type="evidence" value="ECO:0007669"/>
    <property type="project" value="TreeGrafter"/>
</dbReference>
<organism evidence="3 4">
    <name type="scientific">Angiostrongylus cantonensis</name>
    <name type="common">Rat lungworm</name>
    <dbReference type="NCBI Taxonomy" id="6313"/>
    <lineage>
        <taxon>Eukaryota</taxon>
        <taxon>Metazoa</taxon>
        <taxon>Ecdysozoa</taxon>
        <taxon>Nematoda</taxon>
        <taxon>Chromadorea</taxon>
        <taxon>Rhabditida</taxon>
        <taxon>Rhabditina</taxon>
        <taxon>Rhabditomorpha</taxon>
        <taxon>Strongyloidea</taxon>
        <taxon>Metastrongylidae</taxon>
        <taxon>Angiostrongylus</taxon>
    </lineage>
</organism>
<evidence type="ECO:0000256" key="2">
    <source>
        <dbReference type="PROSITE-ProRule" id="PRU00221"/>
    </source>
</evidence>
<name>A0A0K0DIL3_ANGCA</name>
<dbReference type="Gene3D" id="2.130.10.10">
    <property type="entry name" value="YVTN repeat-like/Quinoprotein amine dehydrogenase"/>
    <property type="match status" value="1"/>
</dbReference>
<dbReference type="InterPro" id="IPR001680">
    <property type="entry name" value="WD40_rpt"/>
</dbReference>
<dbReference type="WBParaSite" id="ACAC_0001114901-mRNA-1">
    <property type="protein sequence ID" value="ACAC_0001114901-mRNA-1"/>
    <property type="gene ID" value="ACAC_0001114901"/>
</dbReference>
<dbReference type="GO" id="GO:0006623">
    <property type="term" value="P:protein targeting to vacuole"/>
    <property type="evidence" value="ECO:0007669"/>
    <property type="project" value="TreeGrafter"/>
</dbReference>
<dbReference type="GO" id="GO:0034271">
    <property type="term" value="C:phosphatidylinositol 3-kinase complex, class III, type I"/>
    <property type="evidence" value="ECO:0007669"/>
    <property type="project" value="TreeGrafter"/>
</dbReference>
<protein>
    <submittedName>
        <fullName evidence="4">WD_REPEATS_REGION domain-containing protein</fullName>
    </submittedName>
</protein>